<dbReference type="InterPro" id="IPR003439">
    <property type="entry name" value="ABC_transporter-like_ATP-bd"/>
</dbReference>
<protein>
    <recommendedName>
        <fullName evidence="4">ABC transporter domain-containing protein</fullName>
    </recommendedName>
</protein>
<dbReference type="SUPFAM" id="SSF52540">
    <property type="entry name" value="P-loop containing nucleoside triphosphate hydrolases"/>
    <property type="match status" value="1"/>
</dbReference>
<dbReference type="OrthoDB" id="2290519at2"/>
<dbReference type="EMBL" id="LQQY01000002">
    <property type="protein sequence ID" value="KZE53288.1"/>
    <property type="molecule type" value="Genomic_DNA"/>
</dbReference>
<evidence type="ECO:0000313" key="5">
    <source>
        <dbReference type="EMBL" id="KZE53288.1"/>
    </source>
</evidence>
<dbReference type="InterPro" id="IPR051782">
    <property type="entry name" value="ABC_Transporter_VariousFunc"/>
</dbReference>
<dbReference type="AlphaFoldDB" id="A0A161S0N7"/>
<reference evidence="6" key="1">
    <citation type="submission" date="2016-01" db="EMBL/GenBank/DDBJ databases">
        <title>Whole genome sequencing of Bhargavaea cecembensis T14.</title>
        <authorList>
            <person name="Hong K.W."/>
        </authorList>
    </citation>
    <scope>NUCLEOTIDE SEQUENCE [LARGE SCALE GENOMIC DNA]</scope>
    <source>
        <strain evidence="6">M19</strain>
    </source>
</reference>
<accession>A0A161S0N7</accession>
<evidence type="ECO:0000259" key="4">
    <source>
        <dbReference type="PROSITE" id="PS50893"/>
    </source>
</evidence>
<dbReference type="InterPro" id="IPR003593">
    <property type="entry name" value="AAA+_ATPase"/>
</dbReference>
<dbReference type="GO" id="GO:0005524">
    <property type="term" value="F:ATP binding"/>
    <property type="evidence" value="ECO:0007669"/>
    <property type="project" value="UniProtKB-KW"/>
</dbReference>
<dbReference type="PANTHER" id="PTHR42939">
    <property type="entry name" value="ABC TRANSPORTER ATP-BINDING PROTEIN ALBC-RELATED"/>
    <property type="match status" value="1"/>
</dbReference>
<name>A0A161S0N7_9BACI</name>
<dbReference type="Gene3D" id="3.40.50.300">
    <property type="entry name" value="P-loop containing nucleotide triphosphate hydrolases"/>
    <property type="match status" value="1"/>
</dbReference>
<dbReference type="Proteomes" id="UP000076510">
    <property type="component" value="Unassembled WGS sequence"/>
</dbReference>
<gene>
    <name evidence="5" type="ORF">AV649_10990</name>
</gene>
<proteinExistence type="predicted"/>
<evidence type="ECO:0000256" key="3">
    <source>
        <dbReference type="ARBA" id="ARBA00022840"/>
    </source>
</evidence>
<dbReference type="CDD" id="cd03230">
    <property type="entry name" value="ABC_DR_subfamily_A"/>
    <property type="match status" value="1"/>
</dbReference>
<dbReference type="PANTHER" id="PTHR42939:SF1">
    <property type="entry name" value="ABC TRANSPORTER ATP-BINDING PROTEIN ALBC-RELATED"/>
    <property type="match status" value="1"/>
</dbReference>
<dbReference type="GO" id="GO:0016887">
    <property type="term" value="F:ATP hydrolysis activity"/>
    <property type="evidence" value="ECO:0007669"/>
    <property type="project" value="InterPro"/>
</dbReference>
<evidence type="ECO:0000313" key="6">
    <source>
        <dbReference type="Proteomes" id="UP000076510"/>
    </source>
</evidence>
<dbReference type="SMART" id="SM00382">
    <property type="entry name" value="AAA"/>
    <property type="match status" value="1"/>
</dbReference>
<keyword evidence="3" id="KW-0067">ATP-binding</keyword>
<keyword evidence="2" id="KW-0547">Nucleotide-binding</keyword>
<organism evidence="5 6">
    <name type="scientific">Rossellomorea marisflavi</name>
    <dbReference type="NCBI Taxonomy" id="189381"/>
    <lineage>
        <taxon>Bacteria</taxon>
        <taxon>Bacillati</taxon>
        <taxon>Bacillota</taxon>
        <taxon>Bacilli</taxon>
        <taxon>Bacillales</taxon>
        <taxon>Bacillaceae</taxon>
        <taxon>Rossellomorea</taxon>
    </lineage>
</organism>
<evidence type="ECO:0000256" key="2">
    <source>
        <dbReference type="ARBA" id="ARBA00022741"/>
    </source>
</evidence>
<dbReference type="PROSITE" id="PS50893">
    <property type="entry name" value="ABC_TRANSPORTER_2"/>
    <property type="match status" value="1"/>
</dbReference>
<keyword evidence="1" id="KW-0813">Transport</keyword>
<dbReference type="RefSeq" id="WP_063190444.1">
    <property type="nucleotide sequence ID" value="NZ_LQQY01000002.1"/>
</dbReference>
<comment type="caution">
    <text evidence="5">The sequence shown here is derived from an EMBL/GenBank/DDBJ whole genome shotgun (WGS) entry which is preliminary data.</text>
</comment>
<dbReference type="InterPro" id="IPR027417">
    <property type="entry name" value="P-loop_NTPase"/>
</dbReference>
<feature type="domain" description="ABC transporter" evidence="4">
    <location>
        <begin position="5"/>
        <end position="226"/>
    </location>
</feature>
<dbReference type="Pfam" id="PF00005">
    <property type="entry name" value="ABC_tran"/>
    <property type="match status" value="1"/>
</dbReference>
<evidence type="ECO:0000256" key="1">
    <source>
        <dbReference type="ARBA" id="ARBA00022448"/>
    </source>
</evidence>
<sequence length="289" mass="32356">MSALLTAVNISKKYKHHQVLREISFSLYSNQIVMLRGDNGAGKSTLLKLIAGMSKVDDGTIYHDVMPLTISYMPEITPGSIPFTPVEYLTHMGKIRGMEDGLLQMRITGLLEDFRLESVKNQRISTFSKGMKQKVLIMQAMLEEPHLLIMDEPLSGLDARAQQELGELFGQLKGTGVGIVFTCHESRRLSRLADQIFVIKDKGLVKEERLLRGKFRIVFDIHSTKLDHVTPLLEMKKSLELTDDRLRMEAMLGEDEMDGVLLALLQRGASIKEVGVDASMIEGRGVVQS</sequence>